<feature type="transmembrane region" description="Helical" evidence="1">
    <location>
        <begin position="57"/>
        <end position="76"/>
    </location>
</feature>
<evidence type="ECO:0008006" key="4">
    <source>
        <dbReference type="Google" id="ProtNLM"/>
    </source>
</evidence>
<feature type="transmembrane region" description="Helical" evidence="1">
    <location>
        <begin position="7"/>
        <end position="24"/>
    </location>
</feature>
<evidence type="ECO:0000256" key="1">
    <source>
        <dbReference type="SAM" id="Phobius"/>
    </source>
</evidence>
<feature type="transmembrane region" description="Helical" evidence="1">
    <location>
        <begin position="30"/>
        <end position="50"/>
    </location>
</feature>
<dbReference type="OrthoDB" id="8537043at2"/>
<gene>
    <name evidence="2" type="ORF">DWG20_05440</name>
</gene>
<evidence type="ECO:0000313" key="3">
    <source>
        <dbReference type="Proteomes" id="UP000254537"/>
    </source>
</evidence>
<feature type="transmembrane region" description="Helical" evidence="1">
    <location>
        <begin position="162"/>
        <end position="182"/>
    </location>
</feature>
<dbReference type="AlphaFoldDB" id="A0A345Y4R9"/>
<dbReference type="EMBL" id="CP031337">
    <property type="protein sequence ID" value="AXK38921.1"/>
    <property type="molecule type" value="Genomic_DNA"/>
</dbReference>
<dbReference type="KEGG" id="ccah:DWG20_05440"/>
<organism evidence="2 3">
    <name type="scientific">Crenobacter cavernae</name>
    <dbReference type="NCBI Taxonomy" id="2290923"/>
    <lineage>
        <taxon>Bacteria</taxon>
        <taxon>Pseudomonadati</taxon>
        <taxon>Pseudomonadota</taxon>
        <taxon>Betaproteobacteria</taxon>
        <taxon>Neisseriales</taxon>
        <taxon>Neisseriaceae</taxon>
        <taxon>Crenobacter</taxon>
    </lineage>
</organism>
<protein>
    <recommendedName>
        <fullName evidence="4">Ketosynthase</fullName>
    </recommendedName>
</protein>
<keyword evidence="1" id="KW-0812">Transmembrane</keyword>
<name>A0A345Y4R9_9NEIS</name>
<dbReference type="RefSeq" id="WP_115432856.1">
    <property type="nucleotide sequence ID" value="NZ_CP031337.1"/>
</dbReference>
<dbReference type="Proteomes" id="UP000254537">
    <property type="component" value="Chromosome"/>
</dbReference>
<reference evidence="2 3" key="1">
    <citation type="submission" date="2018-07" db="EMBL/GenBank/DDBJ databases">
        <title>Crenobacter cavernae sp. nov., isolated from a karst cave.</title>
        <authorList>
            <person name="Zhu H."/>
        </authorList>
    </citation>
    <scope>NUCLEOTIDE SEQUENCE [LARGE SCALE GENOMIC DNA]</scope>
    <source>
        <strain evidence="2 3">K1W11S-77</strain>
    </source>
</reference>
<evidence type="ECO:0000313" key="2">
    <source>
        <dbReference type="EMBL" id="AXK38921.1"/>
    </source>
</evidence>
<keyword evidence="1" id="KW-1133">Transmembrane helix</keyword>
<keyword evidence="1" id="KW-0472">Membrane</keyword>
<feature type="transmembrane region" description="Helical" evidence="1">
    <location>
        <begin position="136"/>
        <end position="156"/>
    </location>
</feature>
<accession>A0A345Y4R9</accession>
<sequence>MNWRVPVLAGGFAGYLGLSHWVLGAPEQQALLGVLLALVPPLAALVLLCLAAGRRRLALAVPLLAAALVWMRLAWFTGHFPWLYFLQDAGTQFALALMFGRTLLPGQTPLCSQIARLIHGELDAALTRYTRRVTQAWTLFFVAMTSVSTLLFFTATLTTWSFFSNLLVFPLTGLMFVVEFALRLKALPQWRDQLRFTDTFRAYRLLNRGGSADVGRES</sequence>
<proteinExistence type="predicted"/>